<name>A0A2J5HT00_9EURO</name>
<keyword evidence="3" id="KW-1185">Reference proteome</keyword>
<gene>
    <name evidence="2" type="ORF">BDW42DRAFT_170914</name>
</gene>
<evidence type="ECO:0000256" key="1">
    <source>
        <dbReference type="SAM" id="Phobius"/>
    </source>
</evidence>
<dbReference type="EMBL" id="KZ559547">
    <property type="protein sequence ID" value="PLN80469.1"/>
    <property type="molecule type" value="Genomic_DNA"/>
</dbReference>
<dbReference type="Proteomes" id="UP000235023">
    <property type="component" value="Unassembled WGS sequence"/>
</dbReference>
<sequence>MSLKARIKIEAFCPISRGGVYWFVVCGLPKYRSSMRFALLRLVFLYFSFFLFLLDLVFIFDPFSFIMGFLSCFALSPAVGESLVGLGIQVWGWCQRSVSPRTQKYLVLA</sequence>
<keyword evidence="1" id="KW-0812">Transmembrane</keyword>
<organism evidence="2 3">
    <name type="scientific">Aspergillus taichungensis</name>
    <dbReference type="NCBI Taxonomy" id="482145"/>
    <lineage>
        <taxon>Eukaryota</taxon>
        <taxon>Fungi</taxon>
        <taxon>Dikarya</taxon>
        <taxon>Ascomycota</taxon>
        <taxon>Pezizomycotina</taxon>
        <taxon>Eurotiomycetes</taxon>
        <taxon>Eurotiomycetidae</taxon>
        <taxon>Eurotiales</taxon>
        <taxon>Aspergillaceae</taxon>
        <taxon>Aspergillus</taxon>
        <taxon>Aspergillus subgen. Circumdati</taxon>
    </lineage>
</organism>
<feature type="transmembrane region" description="Helical" evidence="1">
    <location>
        <begin position="38"/>
        <end position="60"/>
    </location>
</feature>
<evidence type="ECO:0000313" key="3">
    <source>
        <dbReference type="Proteomes" id="UP000235023"/>
    </source>
</evidence>
<dbReference type="AlphaFoldDB" id="A0A2J5HT00"/>
<keyword evidence="1" id="KW-0472">Membrane</keyword>
<protein>
    <submittedName>
        <fullName evidence="2">Uncharacterized protein</fullName>
    </submittedName>
</protein>
<accession>A0A2J5HT00</accession>
<keyword evidence="1" id="KW-1133">Transmembrane helix</keyword>
<evidence type="ECO:0000313" key="2">
    <source>
        <dbReference type="EMBL" id="PLN80469.1"/>
    </source>
</evidence>
<proteinExistence type="predicted"/>
<reference evidence="3" key="1">
    <citation type="submission" date="2017-12" db="EMBL/GenBank/DDBJ databases">
        <authorList>
            <consortium name="DOE Joint Genome Institute"/>
            <person name="Mondo S.J."/>
            <person name="Kjaerbolling I."/>
            <person name="Vesth T.C."/>
            <person name="Frisvad J.C."/>
            <person name="Nybo J.L."/>
            <person name="Theobald S."/>
            <person name="Kuo A."/>
            <person name="Bowyer P."/>
            <person name="Matsuda Y."/>
            <person name="Lyhne E.K."/>
            <person name="Kogle M.E."/>
            <person name="Clum A."/>
            <person name="Lipzen A."/>
            <person name="Salamov A."/>
            <person name="Ngan C.Y."/>
            <person name="Daum C."/>
            <person name="Chiniquy J."/>
            <person name="Barry K."/>
            <person name="LaButti K."/>
            <person name="Haridas S."/>
            <person name="Simmons B.A."/>
            <person name="Magnuson J.K."/>
            <person name="Mortensen U.H."/>
            <person name="Larsen T.O."/>
            <person name="Grigoriev I.V."/>
            <person name="Baker S.E."/>
            <person name="Andersen M.R."/>
            <person name="Nordberg H.P."/>
            <person name="Cantor M.N."/>
            <person name="Hua S.X."/>
        </authorList>
    </citation>
    <scope>NUCLEOTIDE SEQUENCE [LARGE SCALE GENOMIC DNA]</scope>
    <source>
        <strain evidence="3">IBT 19404</strain>
    </source>
</reference>
<feature type="transmembrane region" description="Helical" evidence="1">
    <location>
        <begin position="66"/>
        <end position="94"/>
    </location>
</feature>